<evidence type="ECO:0000256" key="1">
    <source>
        <dbReference type="ARBA" id="ARBA00001933"/>
    </source>
</evidence>
<dbReference type="EC" id="4.4.1.13" evidence="2"/>
<dbReference type="EMBL" id="CP003380">
    <property type="protein sequence ID" value="AFJ02532.1"/>
    <property type="molecule type" value="Genomic_DNA"/>
</dbReference>
<evidence type="ECO:0000259" key="6">
    <source>
        <dbReference type="Pfam" id="PF00155"/>
    </source>
</evidence>
<evidence type="ECO:0000256" key="3">
    <source>
        <dbReference type="ARBA" id="ARBA00022898"/>
    </source>
</evidence>
<dbReference type="InterPro" id="IPR015424">
    <property type="entry name" value="PyrdxlP-dep_Trfase"/>
</dbReference>
<dbReference type="eggNOG" id="COG1168">
    <property type="taxonomic scope" value="Bacteria"/>
</dbReference>
<dbReference type="Gene3D" id="3.90.1150.10">
    <property type="entry name" value="Aspartate Aminotransferase, domain 1"/>
    <property type="match status" value="1"/>
</dbReference>
<dbReference type="HOGENOM" id="CLU_017584_15_0_6"/>
<evidence type="ECO:0000313" key="7">
    <source>
        <dbReference type="EMBL" id="AFJ02532.1"/>
    </source>
</evidence>
<dbReference type="Proteomes" id="UP000009145">
    <property type="component" value="Chromosome"/>
</dbReference>
<proteinExistence type="inferred from homology"/>
<keyword evidence="7" id="KW-0808">Transferase</keyword>
<reference evidence="7 8" key="1">
    <citation type="journal article" date="2012" name="J. Bacteriol.">
        <title>Complete genome sequences of Methylophaga sp. strain JAM1 and Methylophaga sp. strain JAM7.</title>
        <authorList>
            <person name="Villeneuve C."/>
            <person name="Martineau C."/>
            <person name="Mauffrey F."/>
            <person name="Villemur R."/>
        </authorList>
    </citation>
    <scope>NUCLEOTIDE SEQUENCE [LARGE SCALE GENOMIC DNA]</scope>
    <source>
        <strain evidence="7 8">JAM7</strain>
    </source>
</reference>
<dbReference type="SUPFAM" id="SSF53383">
    <property type="entry name" value="PLP-dependent transferases"/>
    <property type="match status" value="1"/>
</dbReference>
<dbReference type="InterPro" id="IPR051798">
    <property type="entry name" value="Class-II_PLP-Dep_Aminotrans"/>
</dbReference>
<feature type="domain" description="Aminotransferase class I/classII large" evidence="6">
    <location>
        <begin position="31"/>
        <end position="379"/>
    </location>
</feature>
<gene>
    <name evidence="7" type="ordered locus">Q7C_1382</name>
</gene>
<dbReference type="GO" id="GO:0008483">
    <property type="term" value="F:transaminase activity"/>
    <property type="evidence" value="ECO:0007669"/>
    <property type="project" value="UniProtKB-KW"/>
</dbReference>
<dbReference type="InterPro" id="IPR015421">
    <property type="entry name" value="PyrdxlP-dep_Trfase_major"/>
</dbReference>
<accession>I1YHY9</accession>
<evidence type="ECO:0000313" key="8">
    <source>
        <dbReference type="Proteomes" id="UP000009145"/>
    </source>
</evidence>
<keyword evidence="3" id="KW-0663">Pyridoxal phosphate</keyword>
<dbReference type="InterPro" id="IPR015422">
    <property type="entry name" value="PyrdxlP-dep_Trfase_small"/>
</dbReference>
<dbReference type="CDD" id="cd00609">
    <property type="entry name" value="AAT_like"/>
    <property type="match status" value="1"/>
</dbReference>
<keyword evidence="7" id="KW-0032">Aminotransferase</keyword>
<organism evidence="7 8">
    <name type="scientific">Methylophaga frappieri (strain ATCC BAA-2434 / DSM 25690 / JAM7)</name>
    <dbReference type="NCBI Taxonomy" id="754477"/>
    <lineage>
        <taxon>Bacteria</taxon>
        <taxon>Pseudomonadati</taxon>
        <taxon>Pseudomonadota</taxon>
        <taxon>Gammaproteobacteria</taxon>
        <taxon>Thiotrichales</taxon>
        <taxon>Piscirickettsiaceae</taxon>
        <taxon>Methylophaga</taxon>
    </lineage>
</organism>
<dbReference type="Gene3D" id="3.40.640.10">
    <property type="entry name" value="Type I PLP-dependent aspartate aminotransferase-like (Major domain)"/>
    <property type="match status" value="1"/>
</dbReference>
<dbReference type="AlphaFoldDB" id="I1YHY9"/>
<dbReference type="InterPro" id="IPR027619">
    <property type="entry name" value="C-S_lyase_PatB-like"/>
</dbReference>
<keyword evidence="4" id="KW-0456">Lyase</keyword>
<keyword evidence="8" id="KW-1185">Reference proteome</keyword>
<dbReference type="GO" id="GO:0047804">
    <property type="term" value="F:cysteine-S-conjugate beta-lyase activity"/>
    <property type="evidence" value="ECO:0007669"/>
    <property type="project" value="UniProtKB-EC"/>
</dbReference>
<dbReference type="NCBIfam" id="TIGR04350">
    <property type="entry name" value="C_S_lyase_PatB"/>
    <property type="match status" value="1"/>
</dbReference>
<name>I1YHY9_METFJ</name>
<dbReference type="OrthoDB" id="3224382at2"/>
<dbReference type="PANTHER" id="PTHR43525">
    <property type="entry name" value="PROTEIN MALY"/>
    <property type="match status" value="1"/>
</dbReference>
<evidence type="ECO:0000256" key="5">
    <source>
        <dbReference type="ARBA" id="ARBA00037974"/>
    </source>
</evidence>
<dbReference type="PATRIC" id="fig|754477.3.peg.1363"/>
<dbReference type="STRING" id="754477.Q7C_1382"/>
<evidence type="ECO:0000256" key="4">
    <source>
        <dbReference type="ARBA" id="ARBA00023239"/>
    </source>
</evidence>
<evidence type="ECO:0000256" key="2">
    <source>
        <dbReference type="ARBA" id="ARBA00012224"/>
    </source>
</evidence>
<dbReference type="KEGG" id="mec:Q7C_1382"/>
<dbReference type="GO" id="GO:0030170">
    <property type="term" value="F:pyridoxal phosphate binding"/>
    <property type="evidence" value="ECO:0007669"/>
    <property type="project" value="InterPro"/>
</dbReference>
<comment type="cofactor">
    <cofactor evidence="1">
        <name>pyridoxal 5'-phosphate</name>
        <dbReference type="ChEBI" id="CHEBI:597326"/>
    </cofactor>
</comment>
<dbReference type="RefSeq" id="WP_014703952.1">
    <property type="nucleotide sequence ID" value="NC_017856.1"/>
</dbReference>
<protein>
    <recommendedName>
        <fullName evidence="2">cysteine-S-conjugate beta-lyase</fullName>
        <ecNumber evidence="2">4.4.1.13</ecNumber>
    </recommendedName>
</protein>
<dbReference type="Pfam" id="PF00155">
    <property type="entry name" value="Aminotran_1_2"/>
    <property type="match status" value="1"/>
</dbReference>
<comment type="similarity">
    <text evidence="5">Belongs to the class-II pyridoxal-phosphate-dependent aminotransferase family. MalY/PatB cystathionine beta-lyase subfamily.</text>
</comment>
<dbReference type="PANTHER" id="PTHR43525:SF1">
    <property type="entry name" value="PROTEIN MALY"/>
    <property type="match status" value="1"/>
</dbReference>
<dbReference type="InterPro" id="IPR004839">
    <property type="entry name" value="Aminotransferase_I/II_large"/>
</dbReference>
<sequence length="394" mass="43739">MSQFDFDQRLQRAATGAQKYDNRKALFGRDDVIPLWVADMDFACPSAVTAALQARAAHPIYGYHLFPDTLYQAIQAWYLKRFDWQINKTDLMMCPGVVPSIHACINALTEPGDGVIVQPPVYFPFFSAVTETGRKLIENPLLATENGYRMNLVSLAEQARHAKLFILCSPHNPVGRVWDEYELRALLAIAEQTGLVILSDEIHADLLLAQSQHTPLAKLAAPGQVITAISASKTFNIAGLNLSSLVVPDPAQKQAIDAEFKRWHVSAANPFSIVATEAAYRSGEAWLDALLDYVEQTRQQVCAFFAAQMPFIRITPIQGTYLLWLDCRALKMNDNALQNFWVQQAGVGLSPGSLFGTGGNGFMRMNLAAPRNMILQACQQMAEACEQLRYQQQS</sequence>